<accession>A0A167K387</accession>
<gene>
    <name evidence="1" type="ORF">N473_21240</name>
</gene>
<dbReference type="RefSeq" id="WP_063368726.1">
    <property type="nucleotide sequence ID" value="NZ_AUYC01000035.1"/>
</dbReference>
<organism evidence="1 2">
    <name type="scientific">Pseudoalteromonas luteoviolacea CPMOR-1</name>
    <dbReference type="NCBI Taxonomy" id="1365248"/>
    <lineage>
        <taxon>Bacteria</taxon>
        <taxon>Pseudomonadati</taxon>
        <taxon>Pseudomonadota</taxon>
        <taxon>Gammaproteobacteria</taxon>
        <taxon>Alteromonadales</taxon>
        <taxon>Pseudoalteromonadaceae</taxon>
        <taxon>Pseudoalteromonas</taxon>
    </lineage>
</organism>
<dbReference type="EMBL" id="AUYC01000035">
    <property type="protein sequence ID" value="KZN62072.1"/>
    <property type="molecule type" value="Genomic_DNA"/>
</dbReference>
<reference evidence="1 2" key="1">
    <citation type="submission" date="2013-07" db="EMBL/GenBank/DDBJ databases">
        <title>Comparative Genomic and Metabolomic Analysis of Twelve Strains of Pseudoalteromonas luteoviolacea.</title>
        <authorList>
            <person name="Vynne N.G."/>
            <person name="Mansson M."/>
            <person name="Gram L."/>
        </authorList>
    </citation>
    <scope>NUCLEOTIDE SEQUENCE [LARGE SCALE GENOMIC DNA]</scope>
    <source>
        <strain evidence="1 2">CPMOR-1</strain>
    </source>
</reference>
<evidence type="ECO:0008006" key="3">
    <source>
        <dbReference type="Google" id="ProtNLM"/>
    </source>
</evidence>
<dbReference type="AlphaFoldDB" id="A0A167K387"/>
<sequence length="167" mass="19230">MRLSILISLLFLLCSCGEGSKTPEGYIEECYGGNFSRNMIGKTPNYSAVLDLEIAKWEDLRITLKNFADKNGLRFFEDIRQNDSLNMFNVSLCSKDGLWINVDKRIWIVGDSPEHIPMPLMIRVQVYKNTEKWASISDNLNSIIAKNWPNYLSTEHGYKSSYKNSLY</sequence>
<dbReference type="PATRIC" id="fig|1365248.3.peg.3327"/>
<evidence type="ECO:0000313" key="1">
    <source>
        <dbReference type="EMBL" id="KZN62072.1"/>
    </source>
</evidence>
<name>A0A167K387_9GAMM</name>
<protein>
    <recommendedName>
        <fullName evidence="3">Lipoprotein</fullName>
    </recommendedName>
</protein>
<dbReference type="PROSITE" id="PS51257">
    <property type="entry name" value="PROKAR_LIPOPROTEIN"/>
    <property type="match status" value="1"/>
</dbReference>
<comment type="caution">
    <text evidence="1">The sequence shown here is derived from an EMBL/GenBank/DDBJ whole genome shotgun (WGS) entry which is preliminary data.</text>
</comment>
<dbReference type="Proteomes" id="UP000076486">
    <property type="component" value="Unassembled WGS sequence"/>
</dbReference>
<proteinExistence type="predicted"/>
<evidence type="ECO:0000313" key="2">
    <source>
        <dbReference type="Proteomes" id="UP000076486"/>
    </source>
</evidence>